<sequence length="178" mass="18595">MGNSQLSSIGMGGNNTTATTNTSATSTSPLNNLSYLTPPGSASNSLSSSLSSTGSSSLFGSHVSNTSSTYSFHNPRLRYYLSKSFDIEDDLEFCPEIVDHSATSPGMKKFNPYTCTSFSPSQELSHHNVSSQGSAVSGSGGAGTNSPRASTPRIKKALEIINPQTKMRVGSPATSQNK</sequence>
<accession>A0A8X7NMR8</accession>
<dbReference type="EMBL" id="JABWAB010000001">
    <property type="protein sequence ID" value="KAF6058519.1"/>
    <property type="molecule type" value="Genomic_DNA"/>
</dbReference>
<evidence type="ECO:0000313" key="3">
    <source>
        <dbReference type="Proteomes" id="UP000590412"/>
    </source>
</evidence>
<gene>
    <name evidence="2" type="ORF">FOB60_000101</name>
</gene>
<dbReference type="OrthoDB" id="5408025at2759"/>
<dbReference type="AlphaFoldDB" id="A0A8X7NMR8"/>
<name>A0A8X7NMR8_CANPA</name>
<evidence type="ECO:0000256" key="1">
    <source>
        <dbReference type="SAM" id="MobiDB-lite"/>
    </source>
</evidence>
<comment type="caution">
    <text evidence="2">The sequence shown here is derived from an EMBL/GenBank/DDBJ whole genome shotgun (WGS) entry which is preliminary data.</text>
</comment>
<feature type="compositionally biased region" description="Low complexity" evidence="1">
    <location>
        <begin position="14"/>
        <end position="36"/>
    </location>
</feature>
<reference evidence="2" key="1">
    <citation type="submission" date="2020-03" db="EMBL/GenBank/DDBJ databases">
        <title>FDA dAtabase for Regulatory Grade micrObial Sequences (FDA-ARGOS): Supporting development and validation of Infectious Disease Dx tests.</title>
        <authorList>
            <person name="Campos J."/>
            <person name="Goldberg B."/>
            <person name="Tallon L."/>
            <person name="Sadzewicz L."/>
            <person name="Vavikolanu K."/>
            <person name="Mehta A."/>
            <person name="Aluvathingal J."/>
            <person name="Nadendla S."/>
            <person name="Nandy P."/>
            <person name="Geyer C."/>
            <person name="Yan Y."/>
            <person name="Sichtig H."/>
        </authorList>
    </citation>
    <scope>NUCLEOTIDE SEQUENCE [LARGE SCALE GENOMIC DNA]</scope>
    <source>
        <strain evidence="2">FDAARGOS_652</strain>
    </source>
</reference>
<dbReference type="Proteomes" id="UP000590412">
    <property type="component" value="Unassembled WGS sequence"/>
</dbReference>
<dbReference type="InterPro" id="IPR027915">
    <property type="entry name" value="DUF4452"/>
</dbReference>
<dbReference type="PANTHER" id="PTHR39615:SF1">
    <property type="entry name" value="YALI0E17897P"/>
    <property type="match status" value="1"/>
</dbReference>
<dbReference type="PANTHER" id="PTHR39615">
    <property type="entry name" value="YALI0E17897P"/>
    <property type="match status" value="1"/>
</dbReference>
<feature type="region of interest" description="Disordered" evidence="1">
    <location>
        <begin position="1"/>
        <end position="36"/>
    </location>
</feature>
<proteinExistence type="predicted"/>
<evidence type="ECO:0000313" key="2">
    <source>
        <dbReference type="EMBL" id="KAF6058519.1"/>
    </source>
</evidence>
<organism evidence="2 3">
    <name type="scientific">Candida parapsilosis</name>
    <name type="common">Yeast</name>
    <dbReference type="NCBI Taxonomy" id="5480"/>
    <lineage>
        <taxon>Eukaryota</taxon>
        <taxon>Fungi</taxon>
        <taxon>Dikarya</taxon>
        <taxon>Ascomycota</taxon>
        <taxon>Saccharomycotina</taxon>
        <taxon>Pichiomycetes</taxon>
        <taxon>Debaryomycetaceae</taxon>
        <taxon>Candida/Lodderomyces clade</taxon>
        <taxon>Candida</taxon>
    </lineage>
</organism>
<feature type="region of interest" description="Disordered" evidence="1">
    <location>
        <begin position="121"/>
        <end position="178"/>
    </location>
</feature>
<protein>
    <submittedName>
        <fullName evidence="2">Uncharacterized protein</fullName>
    </submittedName>
</protein>